<dbReference type="eggNOG" id="COG1464">
    <property type="taxonomic scope" value="Bacteria"/>
</dbReference>
<evidence type="ECO:0000313" key="8">
    <source>
        <dbReference type="EMBL" id="EGO61885.1"/>
    </source>
</evidence>
<reference evidence="8 9" key="1">
    <citation type="journal article" date="2011" name="EMBO J.">
        <title>Structural diversity of bacterial flagellar motors.</title>
        <authorList>
            <person name="Chen S."/>
            <person name="Beeby M."/>
            <person name="Murphy G.E."/>
            <person name="Leadbetter J.R."/>
            <person name="Hendrixson D.R."/>
            <person name="Briegel A."/>
            <person name="Li Z."/>
            <person name="Shi J."/>
            <person name="Tocheva E.I."/>
            <person name="Muller A."/>
            <person name="Dobro M.J."/>
            <person name="Jensen G.J."/>
        </authorList>
    </citation>
    <scope>NUCLEOTIDE SEQUENCE [LARGE SCALE GENOMIC DNA]</scope>
    <source>
        <strain evidence="8 9">DSM 6540</strain>
    </source>
</reference>
<proteinExistence type="inferred from homology"/>
<organism evidence="8 9">
    <name type="scientific">Acetonema longum DSM 6540</name>
    <dbReference type="NCBI Taxonomy" id="1009370"/>
    <lineage>
        <taxon>Bacteria</taxon>
        <taxon>Bacillati</taxon>
        <taxon>Bacillota</taxon>
        <taxon>Negativicutes</taxon>
        <taxon>Acetonemataceae</taxon>
        <taxon>Acetonema</taxon>
    </lineage>
</organism>
<gene>
    <name evidence="8" type="ORF">ALO_21037</name>
</gene>
<dbReference type="Proteomes" id="UP000003240">
    <property type="component" value="Unassembled WGS sequence"/>
</dbReference>
<comment type="subcellular location">
    <subcellularLocation>
        <location evidence="1">Membrane</location>
        <topology evidence="1">Lipid-anchor</topology>
    </subcellularLocation>
</comment>
<feature type="lipid moiety-binding region" description="S-diacylglycerol cysteine" evidence="7">
    <location>
        <position position="22"/>
    </location>
</feature>
<dbReference type="PIRSF" id="PIRSF002854">
    <property type="entry name" value="MetQ"/>
    <property type="match status" value="1"/>
</dbReference>
<dbReference type="PANTHER" id="PTHR30429">
    <property type="entry name" value="D-METHIONINE-BINDING LIPOPROTEIN METQ"/>
    <property type="match status" value="1"/>
</dbReference>
<keyword evidence="5 6" id="KW-0449">Lipoprotein</keyword>
<accession>F7NQ08</accession>
<dbReference type="Pfam" id="PF03180">
    <property type="entry name" value="Lipoprotein_9"/>
    <property type="match status" value="1"/>
</dbReference>
<dbReference type="STRING" id="1009370.ALO_21037"/>
<dbReference type="CDD" id="cd13598">
    <property type="entry name" value="PBP2_lipoprotein_IlpA_like"/>
    <property type="match status" value="1"/>
</dbReference>
<evidence type="ECO:0000256" key="4">
    <source>
        <dbReference type="ARBA" id="ARBA00023139"/>
    </source>
</evidence>
<keyword evidence="2" id="KW-0732">Signal</keyword>
<evidence type="ECO:0000256" key="7">
    <source>
        <dbReference type="PIRSR" id="PIRSR002854-1"/>
    </source>
</evidence>
<sequence length="273" mass="29993">MKRQIVSLLVLLIALTGIITGCGGAKEEKPVAAERKSIKVGVSAGPHAEIMEVVKKIAARDGLDIQIVEFTDYMTPNIALSQGDIDVNSYQHQPWLDNQIKDRKYEFVSIAKTVIFPMGIYSKRVKNATELKEGATIAIPNDPSNSGRALAILEKGGVIKLKPGAGIKATLADIAENPKKIKIRELDAAQIPRSLDDLDAAAINTNYAIVAGLVPTKDAIILEDPDSPYANLLVVRRKDKDQPVFRKLIKAYHTPEVKQWIEEKYKGSFVPTW</sequence>
<evidence type="ECO:0000256" key="6">
    <source>
        <dbReference type="PIRNR" id="PIRNR002854"/>
    </source>
</evidence>
<dbReference type="PANTHER" id="PTHR30429:SF1">
    <property type="entry name" value="D-METHIONINE-BINDING LIPOPROTEIN METQ-RELATED"/>
    <property type="match status" value="1"/>
</dbReference>
<comment type="caution">
    <text evidence="8">The sequence shown here is derived from an EMBL/GenBank/DDBJ whole genome shotgun (WGS) entry which is preliminary data.</text>
</comment>
<protein>
    <recommendedName>
        <fullName evidence="6">Lipoprotein</fullName>
    </recommendedName>
</protein>
<dbReference type="InterPro" id="IPR004872">
    <property type="entry name" value="Lipoprotein_NlpA"/>
</dbReference>
<keyword evidence="3" id="KW-0472">Membrane</keyword>
<keyword evidence="4" id="KW-0564">Palmitate</keyword>
<dbReference type="PROSITE" id="PS51257">
    <property type="entry name" value="PROKAR_LIPOPROTEIN"/>
    <property type="match status" value="1"/>
</dbReference>
<dbReference type="RefSeq" id="WP_004099798.1">
    <property type="nucleotide sequence ID" value="NZ_AFGF01000270.1"/>
</dbReference>
<dbReference type="NCBIfam" id="TIGR00363">
    <property type="entry name" value="MetQ/NlpA family lipoprotein"/>
    <property type="match status" value="1"/>
</dbReference>
<dbReference type="OrthoDB" id="9812878at2"/>
<evidence type="ECO:0000256" key="3">
    <source>
        <dbReference type="ARBA" id="ARBA00023136"/>
    </source>
</evidence>
<dbReference type="EMBL" id="AFGF01000270">
    <property type="protein sequence ID" value="EGO61885.1"/>
    <property type="molecule type" value="Genomic_DNA"/>
</dbReference>
<evidence type="ECO:0000256" key="2">
    <source>
        <dbReference type="ARBA" id="ARBA00022729"/>
    </source>
</evidence>
<dbReference type="Gene3D" id="3.40.190.10">
    <property type="entry name" value="Periplasmic binding protein-like II"/>
    <property type="match status" value="2"/>
</dbReference>
<keyword evidence="9" id="KW-1185">Reference proteome</keyword>
<name>F7NQ08_9FIRM</name>
<evidence type="ECO:0000256" key="5">
    <source>
        <dbReference type="ARBA" id="ARBA00023288"/>
    </source>
</evidence>
<comment type="similarity">
    <text evidence="6">Belongs to the nlpA lipoprotein family.</text>
</comment>
<dbReference type="SUPFAM" id="SSF53850">
    <property type="entry name" value="Periplasmic binding protein-like II"/>
    <property type="match status" value="1"/>
</dbReference>
<evidence type="ECO:0000256" key="1">
    <source>
        <dbReference type="ARBA" id="ARBA00004635"/>
    </source>
</evidence>
<dbReference type="AlphaFoldDB" id="F7NQ08"/>
<dbReference type="GO" id="GO:0016020">
    <property type="term" value="C:membrane"/>
    <property type="evidence" value="ECO:0007669"/>
    <property type="project" value="UniProtKB-SubCell"/>
</dbReference>
<evidence type="ECO:0000313" key="9">
    <source>
        <dbReference type="Proteomes" id="UP000003240"/>
    </source>
</evidence>